<dbReference type="CDD" id="cd07185">
    <property type="entry name" value="OmpA_C-like"/>
    <property type="match status" value="1"/>
</dbReference>
<protein>
    <submittedName>
        <fullName evidence="5">Type VI secretion system protein TssL</fullName>
    </submittedName>
</protein>
<comment type="caution">
    <text evidence="5">The sequence shown here is derived from an EMBL/GenBank/DDBJ whole genome shotgun (WGS) entry which is preliminary data.</text>
</comment>
<feature type="transmembrane region" description="Helical" evidence="3">
    <location>
        <begin position="270"/>
        <end position="290"/>
    </location>
</feature>
<name>A0A2P8VMD7_9ENTR</name>
<dbReference type="Gene3D" id="1.25.40.590">
    <property type="entry name" value="Type IV / VI secretion system, DotU"/>
    <property type="match status" value="1"/>
</dbReference>
<feature type="compositionally biased region" description="Polar residues" evidence="2">
    <location>
        <begin position="1"/>
        <end position="10"/>
    </location>
</feature>
<dbReference type="GO" id="GO:0016020">
    <property type="term" value="C:membrane"/>
    <property type="evidence" value="ECO:0007669"/>
    <property type="project" value="UniProtKB-UniRule"/>
</dbReference>
<dbReference type="InterPro" id="IPR050330">
    <property type="entry name" value="Bact_OuterMem_StrucFunc"/>
</dbReference>
<keyword evidence="3" id="KW-0812">Transmembrane</keyword>
<keyword evidence="3" id="KW-1133">Transmembrane helix</keyword>
<dbReference type="InterPro" id="IPR036737">
    <property type="entry name" value="OmpA-like_sf"/>
</dbReference>
<organism evidence="5 6">
    <name type="scientific">Siccibacter turicensis</name>
    <dbReference type="NCBI Taxonomy" id="357233"/>
    <lineage>
        <taxon>Bacteria</taxon>
        <taxon>Pseudomonadati</taxon>
        <taxon>Pseudomonadota</taxon>
        <taxon>Gammaproteobacteria</taxon>
        <taxon>Enterobacterales</taxon>
        <taxon>Enterobacteriaceae</taxon>
        <taxon>Siccibacter</taxon>
    </lineage>
</organism>
<sequence>MSESQMTDSPQVPAPDLTTQDDDSLQALGKFLMNESQGFSRPASGNASRPATDDADLFAAPAVDVVVKTDSVQQRVMAVNAAAIPLLEAAQPLLRALSEMPEAIPSPAHASVLKRTLVNEINLFSVVCDETNIPWKKMAIVRYCLCTALDEAAHATSWGLACAWSQSNLLNHFEGDNDGGNKFFLLVGRLSVNPQEYADVLEIMLRILGLGLEGRYSIIENGERQLTKIRQQLLTLLQSTRDTVPAALSPHALALRGAVKRPRYAVPVRVTALFGVLLVVGSFITCKYLLASRERAAELRIAALSEVQGFAVPPAQRLRLAVLLKEEIKQQLVSVDETSSRSKVIFHSDAMFQVGSANVRPEMMGILKRVADEIRRVNGRVAIVGHTDSLPIHKPGITDNQMLSEMRAADVANVLRTQGVPGSYIRIEGMGDRQPVSQNDDAKGRALNRRVEIFVTYK</sequence>
<evidence type="ECO:0000313" key="5">
    <source>
        <dbReference type="EMBL" id="PSN08729.1"/>
    </source>
</evidence>
<evidence type="ECO:0000259" key="4">
    <source>
        <dbReference type="PROSITE" id="PS51123"/>
    </source>
</evidence>
<dbReference type="PROSITE" id="PS51123">
    <property type="entry name" value="OMPA_2"/>
    <property type="match status" value="1"/>
</dbReference>
<dbReference type="AlphaFoldDB" id="A0A2P8VMD7"/>
<dbReference type="NCBIfam" id="TIGR03349">
    <property type="entry name" value="IV_VI_DotU"/>
    <property type="match status" value="1"/>
</dbReference>
<dbReference type="Pfam" id="PF00691">
    <property type="entry name" value="OmpA"/>
    <property type="match status" value="1"/>
</dbReference>
<evidence type="ECO:0000256" key="2">
    <source>
        <dbReference type="SAM" id="MobiDB-lite"/>
    </source>
</evidence>
<evidence type="ECO:0000313" key="6">
    <source>
        <dbReference type="Proteomes" id="UP000240212"/>
    </source>
</evidence>
<dbReference type="NCBIfam" id="NF038228">
    <property type="entry name" value="IcmH_DotU_IVB"/>
    <property type="match status" value="1"/>
</dbReference>
<dbReference type="Gene3D" id="3.30.1330.60">
    <property type="entry name" value="OmpA-like domain"/>
    <property type="match status" value="1"/>
</dbReference>
<accession>A0A2P8VMD7</accession>
<dbReference type="Pfam" id="PF09850">
    <property type="entry name" value="DotU"/>
    <property type="match status" value="1"/>
</dbReference>
<evidence type="ECO:0000256" key="1">
    <source>
        <dbReference type="PROSITE-ProRule" id="PRU00473"/>
    </source>
</evidence>
<evidence type="ECO:0000256" key="3">
    <source>
        <dbReference type="SAM" id="Phobius"/>
    </source>
</evidence>
<dbReference type="OrthoDB" id="345640at2"/>
<proteinExistence type="predicted"/>
<dbReference type="SUPFAM" id="SSF103088">
    <property type="entry name" value="OmpA-like"/>
    <property type="match status" value="1"/>
</dbReference>
<gene>
    <name evidence="5" type="primary">tssL</name>
    <name evidence="5" type="ORF">C7G83_05050</name>
</gene>
<dbReference type="InterPro" id="IPR006665">
    <property type="entry name" value="OmpA-like"/>
</dbReference>
<feature type="region of interest" description="Disordered" evidence="2">
    <location>
        <begin position="1"/>
        <end position="28"/>
    </location>
</feature>
<dbReference type="NCBIfam" id="TIGR03350">
    <property type="entry name" value="type_VI_ompA"/>
    <property type="match status" value="1"/>
</dbReference>
<dbReference type="InterPro" id="IPR017733">
    <property type="entry name" value="OmpA-like_dom_proteobacteria"/>
</dbReference>
<dbReference type="RefSeq" id="WP_106876460.1">
    <property type="nucleotide sequence ID" value="NZ_PYEP01000002.1"/>
</dbReference>
<dbReference type="InterPro" id="IPR038522">
    <property type="entry name" value="T4/T6SS_DotU_sf"/>
</dbReference>
<reference evidence="5 6" key="1">
    <citation type="submission" date="2018-03" db="EMBL/GenBank/DDBJ databases">
        <title>Draft genome sequence of the first documented clinical Siccibacter turicensis isolate in Austria.</title>
        <authorList>
            <person name="Lepuschitz S."/>
            <person name="Pekard-Amenitsch S."/>
            <person name="Haunold R."/>
            <person name="Schill S."/>
            <person name="Mach R."/>
            <person name="Allerberger F."/>
            <person name="Ruppitsch W."/>
            <person name="Forsythe S.J."/>
        </authorList>
    </citation>
    <scope>NUCLEOTIDE SEQUENCE [LARGE SCALE GENOMIC DNA]</scope>
    <source>
        <strain evidence="5 6">6100069499-17</strain>
    </source>
</reference>
<dbReference type="PANTHER" id="PTHR30329">
    <property type="entry name" value="STATOR ELEMENT OF FLAGELLAR MOTOR COMPLEX"/>
    <property type="match status" value="1"/>
</dbReference>
<dbReference type="InterPro" id="IPR017732">
    <property type="entry name" value="T4/T6SS_DotU"/>
</dbReference>
<dbReference type="EMBL" id="PYEP01000002">
    <property type="protein sequence ID" value="PSN08729.1"/>
    <property type="molecule type" value="Genomic_DNA"/>
</dbReference>
<dbReference type="PANTHER" id="PTHR30329:SF19">
    <property type="entry name" value="OUTER MEMBRANE PROTEIN, OMPA FAMILY"/>
    <property type="match status" value="1"/>
</dbReference>
<keyword evidence="6" id="KW-1185">Reference proteome</keyword>
<dbReference type="STRING" id="1388748.GCA_000463155_03177"/>
<dbReference type="Proteomes" id="UP000240212">
    <property type="component" value="Unassembled WGS sequence"/>
</dbReference>
<keyword evidence="1 3" id="KW-0472">Membrane</keyword>
<feature type="domain" description="OmpA-like" evidence="4">
    <location>
        <begin position="339"/>
        <end position="458"/>
    </location>
</feature>